<keyword evidence="4" id="KW-1185">Reference proteome</keyword>
<dbReference type="HOGENOM" id="CLU_722051_0_0_1"/>
<organism evidence="4">
    <name type="scientific">Caenorhabditis brenneri</name>
    <name type="common">Nematode worm</name>
    <dbReference type="NCBI Taxonomy" id="135651"/>
    <lineage>
        <taxon>Eukaryota</taxon>
        <taxon>Metazoa</taxon>
        <taxon>Ecdysozoa</taxon>
        <taxon>Nematoda</taxon>
        <taxon>Chromadorea</taxon>
        <taxon>Rhabditida</taxon>
        <taxon>Rhabditina</taxon>
        <taxon>Rhabditomorpha</taxon>
        <taxon>Rhabditoidea</taxon>
        <taxon>Rhabditidae</taxon>
        <taxon>Peloderinae</taxon>
        <taxon>Caenorhabditis</taxon>
    </lineage>
</organism>
<feature type="compositionally biased region" description="Polar residues" evidence="1">
    <location>
        <begin position="46"/>
        <end position="73"/>
    </location>
</feature>
<dbReference type="PANTHER" id="PTHR36945:SF1">
    <property type="entry name" value="ZINC FINGER PROTEIN C02F5.12-RELATED"/>
    <property type="match status" value="1"/>
</dbReference>
<dbReference type="OrthoDB" id="5872476at2759"/>
<dbReference type="FunCoup" id="G0N5H2">
    <property type="interactions" value="1114"/>
</dbReference>
<dbReference type="Proteomes" id="UP000008068">
    <property type="component" value="Unassembled WGS sequence"/>
</dbReference>
<feature type="region of interest" description="Disordered" evidence="1">
    <location>
        <begin position="210"/>
        <end position="231"/>
    </location>
</feature>
<evidence type="ECO:0000313" key="4">
    <source>
        <dbReference type="Proteomes" id="UP000008068"/>
    </source>
</evidence>
<reference evidence="4" key="1">
    <citation type="submission" date="2011-07" db="EMBL/GenBank/DDBJ databases">
        <authorList>
            <consortium name="Caenorhabditis brenneri Sequencing and Analysis Consortium"/>
            <person name="Wilson R.K."/>
        </authorList>
    </citation>
    <scope>NUCLEOTIDE SEQUENCE [LARGE SCALE GENOMIC DNA]</scope>
    <source>
        <strain evidence="4">PB2801</strain>
    </source>
</reference>
<evidence type="ECO:0000256" key="1">
    <source>
        <dbReference type="SAM" id="MobiDB-lite"/>
    </source>
</evidence>
<dbReference type="PANTHER" id="PTHR36945">
    <property type="entry name" value="HIGH INCIDENCE OF MALES (INCREASED X CHROMOSOME LOSS)-RELATED-RELATED"/>
    <property type="match status" value="1"/>
</dbReference>
<proteinExistence type="predicted"/>
<dbReference type="OMA" id="CGFECTN"/>
<feature type="region of interest" description="Disordered" evidence="1">
    <location>
        <begin position="42"/>
        <end position="81"/>
    </location>
</feature>
<name>G0N5H2_CAEBE</name>
<accession>G0N5H2</accession>
<sequence length="383" mass="42877">MSTYIQVNIYNQTLDVLKSRGLNLKDILKTIGCPDTWITEVPIPPSNRNRLDSPSVNSKKPSLTSASLASSVPTEDRSSLKKPFKSISAEIGFCHPLDLISSVERNPSPSIPVSQTSQTSSNGKLPTVLGGLFDDWDPTANLDVPETTSSIPADPILASDGLKTPKEEIIDEEDERTIQGSESFEMNDTEMANQQEINMINELFRQQNNFGTEPLNSEESGQTANKGRKRNEEPEALNYVIECNYPGCGLRYNWRVKYGKLRLLDHALTHSNRKIPCKLCGFECTNVRKMRSHYGKAHPNERVEGYGMKALVSGDCGKKDGTDTEHDQQVSEDELKELWNACYSESLHLVGHASGFVEGEKYRRMTKRRKMERDAINSVNSLF</sequence>
<gene>
    <name evidence="3" type="ORF">CAEBREN_11175</name>
</gene>
<dbReference type="InterPro" id="IPR053360">
    <property type="entry name" value="Zinc_finger_domain"/>
</dbReference>
<evidence type="ECO:0000313" key="3">
    <source>
        <dbReference type="EMBL" id="EGT53253.1"/>
    </source>
</evidence>
<evidence type="ECO:0000259" key="2">
    <source>
        <dbReference type="PROSITE" id="PS00028"/>
    </source>
</evidence>
<protein>
    <recommendedName>
        <fullName evidence="2">C2H2-type domain-containing protein</fullName>
    </recommendedName>
</protein>
<dbReference type="AlphaFoldDB" id="G0N5H2"/>
<feature type="compositionally biased region" description="Polar residues" evidence="1">
    <location>
        <begin position="210"/>
        <end position="225"/>
    </location>
</feature>
<dbReference type="PROSITE" id="PS00028">
    <property type="entry name" value="ZINC_FINGER_C2H2_1"/>
    <property type="match status" value="1"/>
</dbReference>
<dbReference type="EMBL" id="GL379840">
    <property type="protein sequence ID" value="EGT53253.1"/>
    <property type="molecule type" value="Genomic_DNA"/>
</dbReference>
<feature type="domain" description="C2H2-type" evidence="2">
    <location>
        <begin position="277"/>
        <end position="298"/>
    </location>
</feature>
<dbReference type="InterPro" id="IPR013087">
    <property type="entry name" value="Znf_C2H2_type"/>
</dbReference>
<dbReference type="InParanoid" id="G0N5H2"/>
<dbReference type="eggNOG" id="ENOG502TH3X">
    <property type="taxonomic scope" value="Eukaryota"/>
</dbReference>
<dbReference type="STRING" id="135651.G0N5H2"/>